<evidence type="ECO:0000313" key="2">
    <source>
        <dbReference type="Proteomes" id="UP001415857"/>
    </source>
</evidence>
<sequence>MRMLAYGLVADIVDNHVSSDESIAIESLKRFVKAIIGVFGDEYLRSPNNADVTRLLAERESYGFLGMLGSIDCMHWKWKNCPVAWKDIMIACIIMHNMIVEDECGVHMPNNNYEIQNLCTCGNYSTLSATDFYHFARFPPRAFFGDSDGESSSGIGSLGYHHFLLMIVEAVAICCGISRHWHHTILRFFELVMPFAGENHCLFYS</sequence>
<proteinExistence type="predicted"/>
<accession>A0AAP0N514</accession>
<evidence type="ECO:0008006" key="3">
    <source>
        <dbReference type="Google" id="ProtNLM"/>
    </source>
</evidence>
<dbReference type="EMBL" id="JBBPBK010000065">
    <property type="protein sequence ID" value="KAK9266755.1"/>
    <property type="molecule type" value="Genomic_DNA"/>
</dbReference>
<name>A0AAP0N514_LIQFO</name>
<dbReference type="PANTHER" id="PTHR47150:SF7">
    <property type="entry name" value="NUCLEASE"/>
    <property type="match status" value="1"/>
</dbReference>
<keyword evidence="2" id="KW-1185">Reference proteome</keyword>
<comment type="caution">
    <text evidence="1">The sequence shown here is derived from an EMBL/GenBank/DDBJ whole genome shotgun (WGS) entry which is preliminary data.</text>
</comment>
<protein>
    <recommendedName>
        <fullName evidence="3">Nuclease HARBI1</fullName>
    </recommendedName>
</protein>
<dbReference type="InterPro" id="IPR006912">
    <property type="entry name" value="Harbinger_derived_prot"/>
</dbReference>
<reference evidence="1 2" key="1">
    <citation type="journal article" date="2024" name="Plant J.">
        <title>Genome sequences and population genomics reveal climatic adaptation and genomic divergence between two closely related sweetgum species.</title>
        <authorList>
            <person name="Xu W.Q."/>
            <person name="Ren C.Q."/>
            <person name="Zhang X.Y."/>
            <person name="Comes H.P."/>
            <person name="Liu X.H."/>
            <person name="Li Y.G."/>
            <person name="Kettle C.J."/>
            <person name="Jalonen R."/>
            <person name="Gaisberger H."/>
            <person name="Ma Y.Z."/>
            <person name="Qiu Y.X."/>
        </authorList>
    </citation>
    <scope>NUCLEOTIDE SEQUENCE [LARGE SCALE GENOMIC DNA]</scope>
    <source>
        <strain evidence="1">Hangzhou</strain>
    </source>
</reference>
<dbReference type="Proteomes" id="UP001415857">
    <property type="component" value="Unassembled WGS sequence"/>
</dbReference>
<evidence type="ECO:0000313" key="1">
    <source>
        <dbReference type="EMBL" id="KAK9266755.1"/>
    </source>
</evidence>
<gene>
    <name evidence="1" type="ORF">L1049_027328</name>
</gene>
<organism evidence="1 2">
    <name type="scientific">Liquidambar formosana</name>
    <name type="common">Formosan gum</name>
    <dbReference type="NCBI Taxonomy" id="63359"/>
    <lineage>
        <taxon>Eukaryota</taxon>
        <taxon>Viridiplantae</taxon>
        <taxon>Streptophyta</taxon>
        <taxon>Embryophyta</taxon>
        <taxon>Tracheophyta</taxon>
        <taxon>Spermatophyta</taxon>
        <taxon>Magnoliopsida</taxon>
        <taxon>eudicotyledons</taxon>
        <taxon>Gunneridae</taxon>
        <taxon>Pentapetalae</taxon>
        <taxon>Saxifragales</taxon>
        <taxon>Altingiaceae</taxon>
        <taxon>Liquidambar</taxon>
    </lineage>
</organism>
<dbReference type="PANTHER" id="PTHR47150">
    <property type="entry name" value="OS12G0169200 PROTEIN"/>
    <property type="match status" value="1"/>
</dbReference>
<dbReference type="Pfam" id="PF04827">
    <property type="entry name" value="Plant_tran"/>
    <property type="match status" value="1"/>
</dbReference>
<dbReference type="AlphaFoldDB" id="A0AAP0N514"/>